<accession>A0A6S6U329</accession>
<evidence type="ECO:0000313" key="10">
    <source>
        <dbReference type="EMBL" id="CAA6826064.1"/>
    </source>
</evidence>
<dbReference type="InterPro" id="IPR039420">
    <property type="entry name" value="WalR-like"/>
</dbReference>
<dbReference type="Gene3D" id="1.10.10.10">
    <property type="entry name" value="Winged helix-like DNA-binding domain superfamily/Winged helix DNA-binding domain"/>
    <property type="match status" value="1"/>
</dbReference>
<dbReference type="GO" id="GO:0032993">
    <property type="term" value="C:protein-DNA complex"/>
    <property type="evidence" value="ECO:0007669"/>
    <property type="project" value="TreeGrafter"/>
</dbReference>
<dbReference type="PANTHER" id="PTHR48111">
    <property type="entry name" value="REGULATOR OF RPOS"/>
    <property type="match status" value="1"/>
</dbReference>
<dbReference type="GO" id="GO:0000156">
    <property type="term" value="F:phosphorelay response regulator activity"/>
    <property type="evidence" value="ECO:0007669"/>
    <property type="project" value="TreeGrafter"/>
</dbReference>
<dbReference type="Pfam" id="PF00486">
    <property type="entry name" value="Trans_reg_C"/>
    <property type="match status" value="1"/>
</dbReference>
<dbReference type="SMART" id="SM00862">
    <property type="entry name" value="Trans_reg_C"/>
    <property type="match status" value="1"/>
</dbReference>
<keyword evidence="1 6" id="KW-0597">Phosphoprotein</keyword>
<evidence type="ECO:0000259" key="9">
    <source>
        <dbReference type="PROSITE" id="PS51755"/>
    </source>
</evidence>
<evidence type="ECO:0000256" key="6">
    <source>
        <dbReference type="PROSITE-ProRule" id="PRU00169"/>
    </source>
</evidence>
<dbReference type="EMBL" id="CACVAU010000085">
    <property type="protein sequence ID" value="CAA6826064.1"/>
    <property type="molecule type" value="Genomic_DNA"/>
</dbReference>
<dbReference type="GO" id="GO:0006355">
    <property type="term" value="P:regulation of DNA-templated transcription"/>
    <property type="evidence" value="ECO:0007669"/>
    <property type="project" value="InterPro"/>
</dbReference>
<keyword evidence="3" id="KW-0805">Transcription regulation</keyword>
<feature type="modified residue" description="4-aspartylphosphate" evidence="6">
    <location>
        <position position="53"/>
    </location>
</feature>
<dbReference type="GO" id="GO:0000976">
    <property type="term" value="F:transcription cis-regulatory region binding"/>
    <property type="evidence" value="ECO:0007669"/>
    <property type="project" value="TreeGrafter"/>
</dbReference>
<evidence type="ECO:0000256" key="5">
    <source>
        <dbReference type="ARBA" id="ARBA00023163"/>
    </source>
</evidence>
<evidence type="ECO:0000256" key="4">
    <source>
        <dbReference type="ARBA" id="ARBA00023125"/>
    </source>
</evidence>
<reference evidence="10" key="1">
    <citation type="submission" date="2020-01" db="EMBL/GenBank/DDBJ databases">
        <authorList>
            <person name="Meier V. D."/>
            <person name="Meier V D."/>
        </authorList>
    </citation>
    <scope>NUCLEOTIDE SEQUENCE</scope>
    <source>
        <strain evidence="10">HLG_WM_MAG_05</strain>
    </source>
</reference>
<dbReference type="PANTHER" id="PTHR48111:SF1">
    <property type="entry name" value="TWO-COMPONENT RESPONSE REGULATOR ORR33"/>
    <property type="match status" value="1"/>
</dbReference>
<evidence type="ECO:0000256" key="3">
    <source>
        <dbReference type="ARBA" id="ARBA00023015"/>
    </source>
</evidence>
<gene>
    <name evidence="10" type="ORF">HELGO_WM7536</name>
</gene>
<sequence length="212" mass="24554">MMKKILLMEDDSDLAETLKELLELKDYEVRLVSNGVEASEASYQQKFDLYVFDINVPQFDGLELLEALRGANDRTETIFISAFIDLETISKAFKVGANDYLKKPFYPEELLIRIEAKFQTHEQTIRYNNLVYNPKNEVLLKEAKELHLSQMQRNLFQLFIHNINRIISKEEILEATEISSASAMRVAITKLKKSTDLNIKNVHGEGYRLETC</sequence>
<dbReference type="PROSITE" id="PS50110">
    <property type="entry name" value="RESPONSE_REGULATORY"/>
    <property type="match status" value="1"/>
</dbReference>
<evidence type="ECO:0000256" key="1">
    <source>
        <dbReference type="ARBA" id="ARBA00022553"/>
    </source>
</evidence>
<dbReference type="GO" id="GO:0005829">
    <property type="term" value="C:cytosol"/>
    <property type="evidence" value="ECO:0007669"/>
    <property type="project" value="TreeGrafter"/>
</dbReference>
<dbReference type="InterPro" id="IPR001867">
    <property type="entry name" value="OmpR/PhoB-type_DNA-bd"/>
</dbReference>
<dbReference type="SMART" id="SM00448">
    <property type="entry name" value="REC"/>
    <property type="match status" value="1"/>
</dbReference>
<dbReference type="AlphaFoldDB" id="A0A6S6U329"/>
<evidence type="ECO:0000259" key="8">
    <source>
        <dbReference type="PROSITE" id="PS50110"/>
    </source>
</evidence>
<evidence type="ECO:0000256" key="2">
    <source>
        <dbReference type="ARBA" id="ARBA00023012"/>
    </source>
</evidence>
<dbReference type="SUPFAM" id="SSF52172">
    <property type="entry name" value="CheY-like"/>
    <property type="match status" value="1"/>
</dbReference>
<dbReference type="Gene3D" id="3.40.50.2300">
    <property type="match status" value="1"/>
</dbReference>
<dbReference type="InterPro" id="IPR001789">
    <property type="entry name" value="Sig_transdc_resp-reg_receiver"/>
</dbReference>
<feature type="domain" description="Response regulatory" evidence="8">
    <location>
        <begin position="4"/>
        <end position="118"/>
    </location>
</feature>
<protein>
    <submittedName>
        <fullName evidence="10">Two-component response regulator</fullName>
    </submittedName>
</protein>
<name>A0A6S6U329_9BACT</name>
<organism evidence="10">
    <name type="scientific">uncultured Sulfurovum sp</name>
    <dbReference type="NCBI Taxonomy" id="269237"/>
    <lineage>
        <taxon>Bacteria</taxon>
        <taxon>Pseudomonadati</taxon>
        <taxon>Campylobacterota</taxon>
        <taxon>Epsilonproteobacteria</taxon>
        <taxon>Campylobacterales</taxon>
        <taxon>Sulfurovaceae</taxon>
        <taxon>Sulfurovum</taxon>
        <taxon>environmental samples</taxon>
    </lineage>
</organism>
<feature type="domain" description="OmpR/PhoB-type" evidence="9">
    <location>
        <begin position="122"/>
        <end position="211"/>
    </location>
</feature>
<keyword evidence="2" id="KW-0902">Two-component regulatory system</keyword>
<dbReference type="InterPro" id="IPR036388">
    <property type="entry name" value="WH-like_DNA-bd_sf"/>
</dbReference>
<proteinExistence type="predicted"/>
<dbReference type="Pfam" id="PF00072">
    <property type="entry name" value="Response_reg"/>
    <property type="match status" value="1"/>
</dbReference>
<keyword evidence="5" id="KW-0804">Transcription</keyword>
<feature type="DNA-binding region" description="OmpR/PhoB-type" evidence="7">
    <location>
        <begin position="122"/>
        <end position="211"/>
    </location>
</feature>
<keyword evidence="4 7" id="KW-0238">DNA-binding</keyword>
<dbReference type="PROSITE" id="PS51755">
    <property type="entry name" value="OMPR_PHOB"/>
    <property type="match status" value="1"/>
</dbReference>
<dbReference type="InterPro" id="IPR011006">
    <property type="entry name" value="CheY-like_superfamily"/>
</dbReference>
<evidence type="ECO:0000256" key="7">
    <source>
        <dbReference type="PROSITE-ProRule" id="PRU01091"/>
    </source>
</evidence>